<dbReference type="InterPro" id="IPR029056">
    <property type="entry name" value="Ribokinase-like"/>
</dbReference>
<dbReference type="PANTHER" id="PTHR10534:SF2">
    <property type="entry name" value="PYRIDOXAL KINASE"/>
    <property type="match status" value="1"/>
</dbReference>
<keyword evidence="3" id="KW-0547">Nucleotide-binding</keyword>
<dbReference type="Pfam" id="PF08543">
    <property type="entry name" value="Phos_pyr_kin"/>
    <property type="match status" value="1"/>
</dbReference>
<comment type="caution">
    <text evidence="7">The sequence shown here is derived from an EMBL/GenBank/DDBJ whole genome shotgun (WGS) entry which is preliminary data.</text>
</comment>
<evidence type="ECO:0000256" key="2">
    <source>
        <dbReference type="ARBA" id="ARBA00022679"/>
    </source>
</evidence>
<keyword evidence="5" id="KW-0067">ATP-binding</keyword>
<dbReference type="NCBIfam" id="TIGR00687">
    <property type="entry name" value="pyridox_kin"/>
    <property type="match status" value="1"/>
</dbReference>
<dbReference type="EMBL" id="BMZO01000007">
    <property type="protein sequence ID" value="GHC73910.1"/>
    <property type="molecule type" value="Genomic_DNA"/>
</dbReference>
<dbReference type="RefSeq" id="WP_189490144.1">
    <property type="nucleotide sequence ID" value="NZ_BMZO01000007.1"/>
</dbReference>
<evidence type="ECO:0000256" key="3">
    <source>
        <dbReference type="ARBA" id="ARBA00022741"/>
    </source>
</evidence>
<dbReference type="InterPro" id="IPR004625">
    <property type="entry name" value="PyrdxlKinase"/>
</dbReference>
<keyword evidence="8" id="KW-1185">Reference proteome</keyword>
<dbReference type="EC" id="2.7.1.35" evidence="1"/>
<evidence type="ECO:0000313" key="7">
    <source>
        <dbReference type="EMBL" id="GHC73910.1"/>
    </source>
</evidence>
<evidence type="ECO:0000256" key="1">
    <source>
        <dbReference type="ARBA" id="ARBA00012104"/>
    </source>
</evidence>
<dbReference type="AlphaFoldDB" id="A0A8J3DQG0"/>
<dbReference type="GO" id="GO:0008478">
    <property type="term" value="F:pyridoxal kinase activity"/>
    <property type="evidence" value="ECO:0007669"/>
    <property type="project" value="UniProtKB-EC"/>
</dbReference>
<evidence type="ECO:0000313" key="8">
    <source>
        <dbReference type="Proteomes" id="UP000641137"/>
    </source>
</evidence>
<dbReference type="Gene3D" id="3.40.1190.20">
    <property type="match status" value="1"/>
</dbReference>
<reference evidence="7" key="2">
    <citation type="submission" date="2020-09" db="EMBL/GenBank/DDBJ databases">
        <authorList>
            <person name="Sun Q."/>
            <person name="Kim S."/>
        </authorList>
    </citation>
    <scope>NUCLEOTIDE SEQUENCE</scope>
    <source>
        <strain evidence="7">KCTC 42097</strain>
    </source>
</reference>
<evidence type="ECO:0000256" key="4">
    <source>
        <dbReference type="ARBA" id="ARBA00022777"/>
    </source>
</evidence>
<accession>A0A8J3DQG0</accession>
<dbReference type="GO" id="GO:0009443">
    <property type="term" value="P:pyridoxal 5'-phosphate salvage"/>
    <property type="evidence" value="ECO:0007669"/>
    <property type="project" value="InterPro"/>
</dbReference>
<dbReference type="CDD" id="cd01173">
    <property type="entry name" value="pyridoxal_pyridoxamine_kinase"/>
    <property type="match status" value="1"/>
</dbReference>
<dbReference type="Proteomes" id="UP000641137">
    <property type="component" value="Unassembled WGS sequence"/>
</dbReference>
<evidence type="ECO:0000259" key="6">
    <source>
        <dbReference type="Pfam" id="PF08543"/>
    </source>
</evidence>
<dbReference type="GO" id="GO:0005829">
    <property type="term" value="C:cytosol"/>
    <property type="evidence" value="ECO:0007669"/>
    <property type="project" value="TreeGrafter"/>
</dbReference>
<name>A0A8J3DQG0_9HYPH</name>
<gene>
    <name evidence="7" type="ORF">GCM10010136_22490</name>
</gene>
<reference evidence="7" key="1">
    <citation type="journal article" date="2014" name="Int. J. Syst. Evol. Microbiol.">
        <title>Complete genome sequence of Corynebacterium casei LMG S-19264T (=DSM 44701T), isolated from a smear-ripened cheese.</title>
        <authorList>
            <consortium name="US DOE Joint Genome Institute (JGI-PGF)"/>
            <person name="Walter F."/>
            <person name="Albersmeier A."/>
            <person name="Kalinowski J."/>
            <person name="Ruckert C."/>
        </authorList>
    </citation>
    <scope>NUCLEOTIDE SEQUENCE</scope>
    <source>
        <strain evidence="7">KCTC 42097</strain>
    </source>
</reference>
<evidence type="ECO:0000256" key="5">
    <source>
        <dbReference type="ARBA" id="ARBA00022840"/>
    </source>
</evidence>
<dbReference type="InterPro" id="IPR013749">
    <property type="entry name" value="PM/HMP-P_kinase-1"/>
</dbReference>
<dbReference type="SUPFAM" id="SSF53613">
    <property type="entry name" value="Ribokinase-like"/>
    <property type="match status" value="1"/>
</dbReference>
<keyword evidence="4 7" id="KW-0418">Kinase</keyword>
<feature type="domain" description="Pyridoxamine kinase/Phosphomethylpyrimidine kinase" evidence="6">
    <location>
        <begin position="88"/>
        <end position="259"/>
    </location>
</feature>
<proteinExistence type="predicted"/>
<dbReference type="PANTHER" id="PTHR10534">
    <property type="entry name" value="PYRIDOXAL KINASE"/>
    <property type="match status" value="1"/>
</dbReference>
<keyword evidence="2" id="KW-0808">Transferase</keyword>
<organism evidence="7 8">
    <name type="scientific">Limoniibacter endophyticus</name>
    <dbReference type="NCBI Taxonomy" id="1565040"/>
    <lineage>
        <taxon>Bacteria</taxon>
        <taxon>Pseudomonadati</taxon>
        <taxon>Pseudomonadota</taxon>
        <taxon>Alphaproteobacteria</taxon>
        <taxon>Hyphomicrobiales</taxon>
        <taxon>Bartonellaceae</taxon>
        <taxon>Limoniibacter</taxon>
    </lineage>
</organism>
<protein>
    <recommendedName>
        <fullName evidence="1">pyridoxal kinase</fullName>
        <ecNumber evidence="1">2.7.1.35</ecNumber>
    </recommendedName>
</protein>
<dbReference type="GO" id="GO:0005524">
    <property type="term" value="F:ATP binding"/>
    <property type="evidence" value="ECO:0007669"/>
    <property type="project" value="UniProtKB-KW"/>
</dbReference>
<sequence>MKEELARYPTAVVISSNVVRGSVGNRAVTLSLELLGVPVWAVPTIVLAWHPGISRSTRIVAPDDDFSSLMADLARAPWLPKVGGLISGYLGSAEQARGIAHLVGAMKAQNPEAIYVCDPVIGDLEGIYVPEETAVAIRDRLLPLADYATPNRFELAWLADRTLETQAELIEAARALPCRNTLVTSAPGHAPTHLGNLLISANRSLLCEHPAIAHPPKGPGDVTGAVFLGQLLQGASAEEALSRATSSVYEAVASSAARGSDELMLETDQAAILCPRIRFGVTSI</sequence>